<proteinExistence type="predicted"/>
<accession>A0A0W0G706</accession>
<dbReference type="EMBL" id="LATX01000942">
    <property type="protein sequence ID" value="KTB44375.1"/>
    <property type="molecule type" value="Genomic_DNA"/>
</dbReference>
<name>A0A0W0G706_MONRR</name>
<sequence length="68" mass="7983">MFLMIDQLLELYMAICKFLADYSEIQEGLSEAHLCVLLDVQWFLFYLHCMQKILSTEKNPTLSLILPL</sequence>
<protein>
    <submittedName>
        <fullName evidence="1">Uncharacterized protein</fullName>
    </submittedName>
</protein>
<gene>
    <name evidence="1" type="ORF">WG66_3048</name>
</gene>
<organism evidence="1 2">
    <name type="scientific">Moniliophthora roreri</name>
    <name type="common">Frosty pod rot fungus</name>
    <name type="synonym">Monilia roreri</name>
    <dbReference type="NCBI Taxonomy" id="221103"/>
    <lineage>
        <taxon>Eukaryota</taxon>
        <taxon>Fungi</taxon>
        <taxon>Dikarya</taxon>
        <taxon>Basidiomycota</taxon>
        <taxon>Agaricomycotina</taxon>
        <taxon>Agaricomycetes</taxon>
        <taxon>Agaricomycetidae</taxon>
        <taxon>Agaricales</taxon>
        <taxon>Marasmiineae</taxon>
        <taxon>Marasmiaceae</taxon>
        <taxon>Moniliophthora</taxon>
    </lineage>
</organism>
<evidence type="ECO:0000313" key="2">
    <source>
        <dbReference type="Proteomes" id="UP000054988"/>
    </source>
</evidence>
<comment type="caution">
    <text evidence="1">The sequence shown here is derived from an EMBL/GenBank/DDBJ whole genome shotgun (WGS) entry which is preliminary data.</text>
</comment>
<dbReference type="AlphaFoldDB" id="A0A0W0G706"/>
<evidence type="ECO:0000313" key="1">
    <source>
        <dbReference type="EMBL" id="KTB44375.1"/>
    </source>
</evidence>
<dbReference type="Proteomes" id="UP000054988">
    <property type="component" value="Unassembled WGS sequence"/>
</dbReference>
<reference evidence="1 2" key="1">
    <citation type="submission" date="2015-12" db="EMBL/GenBank/DDBJ databases">
        <title>Draft genome sequence of Moniliophthora roreri, the causal agent of frosty pod rot of cacao.</title>
        <authorList>
            <person name="Aime M.C."/>
            <person name="Diaz-Valderrama J.R."/>
            <person name="Kijpornyongpan T."/>
            <person name="Phillips-Mora W."/>
        </authorList>
    </citation>
    <scope>NUCLEOTIDE SEQUENCE [LARGE SCALE GENOMIC DNA]</scope>
    <source>
        <strain evidence="1 2">MCA 2952</strain>
    </source>
</reference>